<name>A0A8S2DZE3_9BILA</name>
<evidence type="ECO:0000256" key="1">
    <source>
        <dbReference type="SAM" id="MobiDB-lite"/>
    </source>
</evidence>
<accession>A0A8S2DZE3</accession>
<sequence length="152" mass="16988">MEPRLDRTDERGGEVVLALRDTVRYHEVMNRTHQNNEIPKTVVPSPTATQNEKSEPVDSLSSSSSTAVRNTSKPKETPTVIEDPFDNFLCKSCNRGDDDAYLLICDRCDNSITRSGITLGRWINSTCAVLLRVAVLLLLLLLLLLTVHSKQH</sequence>
<evidence type="ECO:0000313" key="5">
    <source>
        <dbReference type="Proteomes" id="UP000677228"/>
    </source>
</evidence>
<dbReference type="Gene3D" id="3.30.40.10">
    <property type="entry name" value="Zinc/RING finger domain, C3HC4 (zinc finger)"/>
    <property type="match status" value="1"/>
</dbReference>
<evidence type="ECO:0000313" key="4">
    <source>
        <dbReference type="EMBL" id="CAF3855823.1"/>
    </source>
</evidence>
<protein>
    <submittedName>
        <fullName evidence="3">Uncharacterized protein</fullName>
    </submittedName>
</protein>
<reference evidence="3" key="1">
    <citation type="submission" date="2021-02" db="EMBL/GenBank/DDBJ databases">
        <authorList>
            <person name="Nowell W R."/>
        </authorList>
    </citation>
    <scope>NUCLEOTIDE SEQUENCE</scope>
</reference>
<feature type="transmembrane region" description="Helical" evidence="2">
    <location>
        <begin position="129"/>
        <end position="147"/>
    </location>
</feature>
<comment type="caution">
    <text evidence="3">The sequence shown here is derived from an EMBL/GenBank/DDBJ whole genome shotgun (WGS) entry which is preliminary data.</text>
</comment>
<dbReference type="AlphaFoldDB" id="A0A8S2DZE3"/>
<organism evidence="3 5">
    <name type="scientific">Didymodactylos carnosus</name>
    <dbReference type="NCBI Taxonomy" id="1234261"/>
    <lineage>
        <taxon>Eukaryota</taxon>
        <taxon>Metazoa</taxon>
        <taxon>Spiralia</taxon>
        <taxon>Gnathifera</taxon>
        <taxon>Rotifera</taxon>
        <taxon>Eurotatoria</taxon>
        <taxon>Bdelloidea</taxon>
        <taxon>Philodinida</taxon>
        <taxon>Philodinidae</taxon>
        <taxon>Didymodactylos</taxon>
    </lineage>
</organism>
<evidence type="ECO:0000256" key="2">
    <source>
        <dbReference type="SAM" id="Phobius"/>
    </source>
</evidence>
<proteinExistence type="predicted"/>
<dbReference type="EMBL" id="CAJNOK010009618">
    <property type="protein sequence ID" value="CAF1094364.1"/>
    <property type="molecule type" value="Genomic_DNA"/>
</dbReference>
<dbReference type="InterPro" id="IPR011011">
    <property type="entry name" value="Znf_FYVE_PHD"/>
</dbReference>
<dbReference type="EMBL" id="CAJOBA010009634">
    <property type="protein sequence ID" value="CAF3855823.1"/>
    <property type="molecule type" value="Genomic_DNA"/>
</dbReference>
<keyword evidence="2" id="KW-0472">Membrane</keyword>
<dbReference type="InterPro" id="IPR013083">
    <property type="entry name" value="Znf_RING/FYVE/PHD"/>
</dbReference>
<feature type="compositionally biased region" description="Polar residues" evidence="1">
    <location>
        <begin position="31"/>
        <end position="51"/>
    </location>
</feature>
<keyword evidence="2" id="KW-1133">Transmembrane helix</keyword>
<evidence type="ECO:0000313" key="3">
    <source>
        <dbReference type="EMBL" id="CAF1094364.1"/>
    </source>
</evidence>
<dbReference type="Proteomes" id="UP000677228">
    <property type="component" value="Unassembled WGS sequence"/>
</dbReference>
<gene>
    <name evidence="3" type="ORF">OVA965_LOCUS18975</name>
    <name evidence="4" type="ORF">TMI583_LOCUS18986</name>
</gene>
<dbReference type="Proteomes" id="UP000682733">
    <property type="component" value="Unassembled WGS sequence"/>
</dbReference>
<dbReference type="SUPFAM" id="SSF57903">
    <property type="entry name" value="FYVE/PHD zinc finger"/>
    <property type="match status" value="1"/>
</dbReference>
<keyword evidence="2" id="KW-0812">Transmembrane</keyword>
<feature type="region of interest" description="Disordered" evidence="1">
    <location>
        <begin position="30"/>
        <end position="81"/>
    </location>
</feature>